<gene>
    <name evidence="1" type="ORF">HMPREF9233_00690</name>
</gene>
<dbReference type="EMBL" id="AGWL01000002">
    <property type="protein sequence ID" value="EKU95903.1"/>
    <property type="molecule type" value="Genomic_DNA"/>
</dbReference>
<dbReference type="AlphaFoldDB" id="K9EH04"/>
<dbReference type="RefSeq" id="WP_007000896.1">
    <property type="nucleotide sequence ID" value="NZ_JH992955.1"/>
</dbReference>
<reference evidence="1 2" key="1">
    <citation type="submission" date="2012-09" db="EMBL/GenBank/DDBJ databases">
        <title>The Genome Sequence of Actinobaculum massiliae ACS-171-V-COL2.</title>
        <authorList>
            <consortium name="The Broad Institute Genome Sequencing Platform"/>
            <person name="Earl A."/>
            <person name="Ward D."/>
            <person name="Feldgarden M."/>
            <person name="Gevers D."/>
            <person name="Saerens B."/>
            <person name="Vaneechoutte M."/>
            <person name="Walker B."/>
            <person name="Young S.K."/>
            <person name="Zeng Q."/>
            <person name="Gargeya S."/>
            <person name="Fitzgerald M."/>
            <person name="Haas B."/>
            <person name="Abouelleil A."/>
            <person name="Alvarado L."/>
            <person name="Arachchi H.M."/>
            <person name="Berlin A."/>
            <person name="Chapman S.B."/>
            <person name="Goldberg J."/>
            <person name="Griggs A."/>
            <person name="Gujja S."/>
            <person name="Hansen M."/>
            <person name="Howarth C."/>
            <person name="Imamovic A."/>
            <person name="Larimer J."/>
            <person name="McCowen C."/>
            <person name="Montmayeur A."/>
            <person name="Murphy C."/>
            <person name="Neiman D."/>
            <person name="Pearson M."/>
            <person name="Priest M."/>
            <person name="Roberts A."/>
            <person name="Saif S."/>
            <person name="Shea T."/>
            <person name="Sisk P."/>
            <person name="Sykes S."/>
            <person name="Wortman J."/>
            <person name="Nusbaum C."/>
            <person name="Birren B."/>
        </authorList>
    </citation>
    <scope>NUCLEOTIDE SEQUENCE [LARGE SCALE GENOMIC DNA]</scope>
    <source>
        <strain evidence="2">ACS-171-V-Col2</strain>
    </source>
</reference>
<protein>
    <submittedName>
        <fullName evidence="1">Uncharacterized protein</fullName>
    </submittedName>
</protein>
<accession>K9EH04</accession>
<evidence type="ECO:0000313" key="2">
    <source>
        <dbReference type="Proteomes" id="UP000009888"/>
    </source>
</evidence>
<keyword evidence="2" id="KW-1185">Reference proteome</keyword>
<dbReference type="HOGENOM" id="CLU_859525_0_0_11"/>
<name>K9EH04_9ACTO</name>
<evidence type="ECO:0000313" key="1">
    <source>
        <dbReference type="EMBL" id="EKU95903.1"/>
    </source>
</evidence>
<comment type="caution">
    <text evidence="1">The sequence shown here is derived from an EMBL/GenBank/DDBJ whole genome shotgun (WGS) entry which is preliminary data.</text>
</comment>
<proteinExistence type="predicted"/>
<dbReference type="STRING" id="202789.GCA_001457435_01442"/>
<dbReference type="Proteomes" id="UP000009888">
    <property type="component" value="Unassembled WGS sequence"/>
</dbReference>
<sequence length="323" mass="35848">MSVVDDREFSAVLRNAIDSSGKTLPQIVEELASSGVRLTQATLSYWQSGRSRPRRRNSLEAVTVLEHVLGLPDRTLLIALGAEEEGKLAEVMSYLPKTNFGNLASTACFGVNLENEPQSQVIFDEFTVYDQGQTLQVKTNRVVKIVSDDSLSVHVAYSWDRTSLPPKIVDVHGAMMAKERTFQDSGDELVRFSLPQNLKAGDLYRFGFTTVFRPGAPSSNTELRWLPSYLALYSTSVTFADRLPRSLRFVSIFGQNERQVSTEIDQQLSSLSGVPDASQVVQGGDEELEMVRSETERVNLLGRSGQMNLTAPHASAGYFAWTW</sequence>
<dbReference type="PATRIC" id="fig|883066.3.peg.710"/>
<organism evidence="1 2">
    <name type="scientific">Actinobaculum massiliense ACS-171-V-Col2</name>
    <dbReference type="NCBI Taxonomy" id="883066"/>
    <lineage>
        <taxon>Bacteria</taxon>
        <taxon>Bacillati</taxon>
        <taxon>Actinomycetota</taxon>
        <taxon>Actinomycetes</taxon>
        <taxon>Actinomycetales</taxon>
        <taxon>Actinomycetaceae</taxon>
        <taxon>Actinobaculum</taxon>
    </lineage>
</organism>